<organism evidence="2 3">
    <name type="scientific">Tautonia plasticadhaerens</name>
    <dbReference type="NCBI Taxonomy" id="2527974"/>
    <lineage>
        <taxon>Bacteria</taxon>
        <taxon>Pseudomonadati</taxon>
        <taxon>Planctomycetota</taxon>
        <taxon>Planctomycetia</taxon>
        <taxon>Isosphaerales</taxon>
        <taxon>Isosphaeraceae</taxon>
        <taxon>Tautonia</taxon>
    </lineage>
</organism>
<dbReference type="RefSeq" id="WP_145267646.1">
    <property type="nucleotide sequence ID" value="NZ_CP036426.1"/>
</dbReference>
<dbReference type="KEGG" id="tpla:ElP_10950"/>
<gene>
    <name evidence="2" type="ORF">ElP_10950</name>
</gene>
<protein>
    <recommendedName>
        <fullName evidence="1">LarA-like N-terminal domain-containing protein</fullName>
    </recommendedName>
</protein>
<reference evidence="2 3" key="1">
    <citation type="submission" date="2019-02" db="EMBL/GenBank/DDBJ databases">
        <title>Deep-cultivation of Planctomycetes and their phenomic and genomic characterization uncovers novel biology.</title>
        <authorList>
            <person name="Wiegand S."/>
            <person name="Jogler M."/>
            <person name="Boedeker C."/>
            <person name="Pinto D."/>
            <person name="Vollmers J."/>
            <person name="Rivas-Marin E."/>
            <person name="Kohn T."/>
            <person name="Peeters S.H."/>
            <person name="Heuer A."/>
            <person name="Rast P."/>
            <person name="Oberbeckmann S."/>
            <person name="Bunk B."/>
            <person name="Jeske O."/>
            <person name="Meyerdierks A."/>
            <person name="Storesund J.E."/>
            <person name="Kallscheuer N."/>
            <person name="Luecker S."/>
            <person name="Lage O.M."/>
            <person name="Pohl T."/>
            <person name="Merkel B.J."/>
            <person name="Hornburger P."/>
            <person name="Mueller R.-W."/>
            <person name="Bruemmer F."/>
            <person name="Labrenz M."/>
            <person name="Spormann A.M."/>
            <person name="Op den Camp H."/>
            <person name="Overmann J."/>
            <person name="Amann R."/>
            <person name="Jetten M.S.M."/>
            <person name="Mascher T."/>
            <person name="Medema M.H."/>
            <person name="Devos D.P."/>
            <person name="Kaster A.-K."/>
            <person name="Ovreas L."/>
            <person name="Rohde M."/>
            <person name="Galperin M.Y."/>
            <person name="Jogler C."/>
        </authorList>
    </citation>
    <scope>NUCLEOTIDE SEQUENCE [LARGE SCALE GENOMIC DNA]</scope>
    <source>
        <strain evidence="2 3">ElP</strain>
    </source>
</reference>
<proteinExistence type="predicted"/>
<evidence type="ECO:0000313" key="3">
    <source>
        <dbReference type="Proteomes" id="UP000317835"/>
    </source>
</evidence>
<sequence>MECPPIARVRQSIPQSRVEDVPGTVRRRIRESRIADRVLVGGRVAVGVGSRGIAAIPAIARAAVDELRAMGFRPFIVSAMGSHGGATAEGQRELLAGYGITPERMGVEVRTEMDAVVLGTSPVGLPIYFDRNAYEADGIVLLNRVKPHTDFTSEYESGILKMMVIGLGKREGASQIHTLGLVGMREVLPAVGKFLVEHTKFALGLAILENAEEQPAEIIAVEPDTILDVEPVLLRRAREIMGRLPFDQIDVLVVGEIGKNYSGAGMDPNVIGRLMVETMPDFERPKVTRLAVLDVSEESHGNIVGIGFADLATERIVEKMDPEPFRINVLTSCFLERARIPITLPTDRDVLRVSLETCWRIRPEEARLVLIPNTLEVDTLWVSPAMKADVESHPHLEFETEFLEVPFDPSGSIDQEQLFPRSVRGRRASGAYGGH</sequence>
<dbReference type="InterPro" id="IPR018657">
    <property type="entry name" value="LarA-like_N"/>
</dbReference>
<name>A0A518GXG2_9BACT</name>
<evidence type="ECO:0000313" key="2">
    <source>
        <dbReference type="EMBL" id="QDV33252.1"/>
    </source>
</evidence>
<dbReference type="Pfam" id="PF09861">
    <property type="entry name" value="Lar_N"/>
    <property type="match status" value="1"/>
</dbReference>
<dbReference type="AlphaFoldDB" id="A0A518GXG2"/>
<dbReference type="Gene3D" id="3.40.50.11440">
    <property type="match status" value="1"/>
</dbReference>
<keyword evidence="3" id="KW-1185">Reference proteome</keyword>
<accession>A0A518GXG2</accession>
<evidence type="ECO:0000259" key="1">
    <source>
        <dbReference type="Pfam" id="PF09861"/>
    </source>
</evidence>
<feature type="domain" description="LarA-like N-terminal" evidence="1">
    <location>
        <begin position="61"/>
        <end position="179"/>
    </location>
</feature>
<dbReference type="EMBL" id="CP036426">
    <property type="protein sequence ID" value="QDV33252.1"/>
    <property type="molecule type" value="Genomic_DNA"/>
</dbReference>
<dbReference type="GO" id="GO:0050043">
    <property type="term" value="F:lactate racemase activity"/>
    <property type="evidence" value="ECO:0007669"/>
    <property type="project" value="InterPro"/>
</dbReference>
<dbReference type="Proteomes" id="UP000317835">
    <property type="component" value="Chromosome"/>
</dbReference>
<dbReference type="OrthoDB" id="9788398at2"/>